<accession>A0A848BET6</accession>
<dbReference type="EMBL" id="JABAFA010000035">
    <property type="protein sequence ID" value="NMD99531.1"/>
    <property type="molecule type" value="Genomic_DNA"/>
</dbReference>
<dbReference type="RefSeq" id="WP_170077832.1">
    <property type="nucleotide sequence ID" value="NZ_JABAFA010000035.1"/>
</dbReference>
<dbReference type="PANTHER" id="PTHR38459:SF1">
    <property type="entry name" value="PROPHAGE BACTOPRENOL-LINKED GLUCOSE TRANSLOCASE HOMOLOG"/>
    <property type="match status" value="1"/>
</dbReference>
<dbReference type="AlphaFoldDB" id="A0A848BET6"/>
<feature type="transmembrane region" description="Helical" evidence="6">
    <location>
        <begin position="43"/>
        <end position="66"/>
    </location>
</feature>
<keyword evidence="4 6" id="KW-1133">Transmembrane helix</keyword>
<organism evidence="8 9">
    <name type="scientific">Selenomonas bovis</name>
    <dbReference type="NCBI Taxonomy" id="416586"/>
    <lineage>
        <taxon>Bacteria</taxon>
        <taxon>Bacillati</taxon>
        <taxon>Bacillota</taxon>
        <taxon>Negativicutes</taxon>
        <taxon>Selenomonadales</taxon>
        <taxon>Selenomonadaceae</taxon>
        <taxon>Selenomonas</taxon>
    </lineage>
</organism>
<evidence type="ECO:0000313" key="8">
    <source>
        <dbReference type="EMBL" id="NMD99531.1"/>
    </source>
</evidence>
<feature type="transmembrane region" description="Helical" evidence="6">
    <location>
        <begin position="78"/>
        <end position="98"/>
    </location>
</feature>
<keyword evidence="9" id="KW-1185">Reference proteome</keyword>
<evidence type="ECO:0000256" key="4">
    <source>
        <dbReference type="ARBA" id="ARBA00022989"/>
    </source>
</evidence>
<evidence type="ECO:0000256" key="6">
    <source>
        <dbReference type="SAM" id="Phobius"/>
    </source>
</evidence>
<reference evidence="8 9" key="1">
    <citation type="submission" date="2020-04" db="EMBL/GenBank/DDBJ databases">
        <authorList>
            <person name="Hitch T.C.A."/>
            <person name="Wylensek D."/>
            <person name="Clavel T."/>
        </authorList>
    </citation>
    <scope>NUCLEOTIDE SEQUENCE [LARGE SCALE GENOMIC DNA]</scope>
    <source>
        <strain evidence="8 9">PG-130-P53-12</strain>
    </source>
</reference>
<feature type="domain" description="GtrA/DPMS transmembrane" evidence="7">
    <location>
        <begin position="15"/>
        <end position="128"/>
    </location>
</feature>
<keyword evidence="3 6" id="KW-0812">Transmembrane</keyword>
<evidence type="ECO:0000256" key="3">
    <source>
        <dbReference type="ARBA" id="ARBA00022692"/>
    </source>
</evidence>
<proteinExistence type="inferred from homology"/>
<comment type="subcellular location">
    <subcellularLocation>
        <location evidence="1">Membrane</location>
        <topology evidence="1">Multi-pass membrane protein</topology>
    </subcellularLocation>
</comment>
<protein>
    <submittedName>
        <fullName evidence="8">GtrA family protein</fullName>
    </submittedName>
</protein>
<comment type="similarity">
    <text evidence="2">Belongs to the GtrA family.</text>
</comment>
<name>A0A848BET6_9FIRM</name>
<dbReference type="InterPro" id="IPR051401">
    <property type="entry name" value="GtrA_CellWall_Glycosyl"/>
</dbReference>
<evidence type="ECO:0000256" key="2">
    <source>
        <dbReference type="ARBA" id="ARBA00009399"/>
    </source>
</evidence>
<feature type="transmembrane region" description="Helical" evidence="6">
    <location>
        <begin position="12"/>
        <end position="31"/>
    </location>
</feature>
<keyword evidence="5 6" id="KW-0472">Membrane</keyword>
<evidence type="ECO:0000259" key="7">
    <source>
        <dbReference type="Pfam" id="PF04138"/>
    </source>
</evidence>
<gene>
    <name evidence="8" type="ORF">HF878_08650</name>
</gene>
<dbReference type="InterPro" id="IPR007267">
    <property type="entry name" value="GtrA_DPMS_TM"/>
</dbReference>
<evidence type="ECO:0000256" key="5">
    <source>
        <dbReference type="ARBA" id="ARBA00023136"/>
    </source>
</evidence>
<dbReference type="GO" id="GO:0000271">
    <property type="term" value="P:polysaccharide biosynthetic process"/>
    <property type="evidence" value="ECO:0007669"/>
    <property type="project" value="InterPro"/>
</dbReference>
<dbReference type="GO" id="GO:0005886">
    <property type="term" value="C:plasma membrane"/>
    <property type="evidence" value="ECO:0007669"/>
    <property type="project" value="TreeGrafter"/>
</dbReference>
<feature type="transmembrane region" description="Helical" evidence="6">
    <location>
        <begin position="104"/>
        <end position="123"/>
    </location>
</feature>
<evidence type="ECO:0000256" key="1">
    <source>
        <dbReference type="ARBA" id="ARBA00004141"/>
    </source>
</evidence>
<dbReference type="Proteomes" id="UP000543804">
    <property type="component" value="Unassembled WGS sequence"/>
</dbReference>
<dbReference type="Pfam" id="PF04138">
    <property type="entry name" value="GtrA_DPMS_TM"/>
    <property type="match status" value="1"/>
</dbReference>
<dbReference type="PANTHER" id="PTHR38459">
    <property type="entry name" value="PROPHAGE BACTOPRENOL-LINKED GLUCOSE TRANSLOCASE HOMOLOG"/>
    <property type="match status" value="1"/>
</dbReference>
<comment type="caution">
    <text evidence="8">The sequence shown here is derived from an EMBL/GenBank/DDBJ whole genome shotgun (WGS) entry which is preliminary data.</text>
</comment>
<sequence length="131" mass="14802">MGRRLRGERLFEVARFCFVGGMCFLIDYGLLFVCTEYGGIPYLWSSGISFSVSVLVNYWLCLAYVFRGAGQQSRRQRVLFFGSSVAGLGINQVVMWALVDGLGVYYMVAKLFATGVVTFWNYVMKRKAIRG</sequence>
<evidence type="ECO:0000313" key="9">
    <source>
        <dbReference type="Proteomes" id="UP000543804"/>
    </source>
</evidence>